<feature type="domain" description="Methyltransferase" evidence="2">
    <location>
        <begin position="37"/>
        <end position="128"/>
    </location>
</feature>
<dbReference type="PANTHER" id="PTHR43861:SF3">
    <property type="entry name" value="PUTATIVE (AFU_ORTHOLOGUE AFUA_2G14390)-RELATED"/>
    <property type="match status" value="1"/>
</dbReference>
<evidence type="ECO:0000256" key="1">
    <source>
        <dbReference type="ARBA" id="ARBA00022679"/>
    </source>
</evidence>
<keyword evidence="4" id="KW-0489">Methyltransferase</keyword>
<dbReference type="EMBL" id="CP091507">
    <property type="protein sequence ID" value="UOO79086.1"/>
    <property type="molecule type" value="Genomic_DNA"/>
</dbReference>
<evidence type="ECO:0000313" key="4">
    <source>
        <dbReference type="EMBL" id="UOO79086.1"/>
    </source>
</evidence>
<accession>A0AAE9GU50</accession>
<dbReference type="InterPro" id="IPR041698">
    <property type="entry name" value="Methyltransf_25"/>
</dbReference>
<sequence length="198" mass="21624">MSKWDERYLTDDYVFGTEPNQFIARILPLLPKGGRALDLATGEGRNGIFLAEHGFEAEGVDMSAVGLEKAQKLAAEKGVRFATRQENIAEMVLPPEHYALIASVFCHFAEPVRTQVLQRMIDALQPGGMFAGVFYHPDQIALGTGGPKDAAMLGTLNEMQQALAGLEWLIAEHEVITLGEGSRHQGESSVLHLLGRKP</sequence>
<dbReference type="SUPFAM" id="SSF53335">
    <property type="entry name" value="S-adenosyl-L-methionine-dependent methyltransferases"/>
    <property type="match status" value="1"/>
</dbReference>
<evidence type="ECO:0000313" key="5">
    <source>
        <dbReference type="Proteomes" id="UP000294721"/>
    </source>
</evidence>
<dbReference type="AlphaFoldDB" id="A0AAE9GU50"/>
<dbReference type="EMBL" id="SLXE01000004">
    <property type="protein sequence ID" value="TCP09208.1"/>
    <property type="molecule type" value="Genomic_DNA"/>
</dbReference>
<dbReference type="InterPro" id="IPR029063">
    <property type="entry name" value="SAM-dependent_MTases_sf"/>
</dbReference>
<dbReference type="Proteomes" id="UP000294721">
    <property type="component" value="Unassembled WGS sequence"/>
</dbReference>
<gene>
    <name evidence="3" type="ORF">EV680_10473</name>
    <name evidence="4" type="ORF">LVJ78_10370</name>
</gene>
<evidence type="ECO:0000313" key="3">
    <source>
        <dbReference type="EMBL" id="TCP09208.1"/>
    </source>
</evidence>
<dbReference type="GO" id="GO:0032259">
    <property type="term" value="P:methylation"/>
    <property type="evidence" value="ECO:0007669"/>
    <property type="project" value="UniProtKB-KW"/>
</dbReference>
<dbReference type="PANTHER" id="PTHR43861">
    <property type="entry name" value="TRANS-ACONITATE 2-METHYLTRANSFERASE-RELATED"/>
    <property type="match status" value="1"/>
</dbReference>
<evidence type="ECO:0000259" key="2">
    <source>
        <dbReference type="Pfam" id="PF13649"/>
    </source>
</evidence>
<protein>
    <submittedName>
        <fullName evidence="4">Class I SAM-dependent methyltransferase</fullName>
    </submittedName>
    <submittedName>
        <fullName evidence="3">Methyltransferase family protein</fullName>
    </submittedName>
</protein>
<dbReference type="Proteomes" id="UP000829756">
    <property type="component" value="Chromosome"/>
</dbReference>
<dbReference type="Gene3D" id="3.40.50.150">
    <property type="entry name" value="Vaccinia Virus protein VP39"/>
    <property type="match status" value="1"/>
</dbReference>
<dbReference type="CDD" id="cd02440">
    <property type="entry name" value="AdoMet_MTases"/>
    <property type="match status" value="1"/>
</dbReference>
<organism evidence="4 6">
    <name type="scientific">Uruburuella suis</name>
    <dbReference type="NCBI Taxonomy" id="252130"/>
    <lineage>
        <taxon>Bacteria</taxon>
        <taxon>Pseudomonadati</taxon>
        <taxon>Pseudomonadota</taxon>
        <taxon>Betaproteobacteria</taxon>
        <taxon>Neisseriales</taxon>
        <taxon>Neisseriaceae</taxon>
        <taxon>Uruburuella</taxon>
    </lineage>
</organism>
<dbReference type="GO" id="GO:0008168">
    <property type="term" value="F:methyltransferase activity"/>
    <property type="evidence" value="ECO:0007669"/>
    <property type="project" value="UniProtKB-KW"/>
</dbReference>
<keyword evidence="1" id="KW-0808">Transferase</keyword>
<dbReference type="Pfam" id="PF13649">
    <property type="entry name" value="Methyltransf_25"/>
    <property type="match status" value="1"/>
</dbReference>
<proteinExistence type="predicted"/>
<dbReference type="KEGG" id="usu:LVJ78_10370"/>
<evidence type="ECO:0000313" key="6">
    <source>
        <dbReference type="Proteomes" id="UP000829756"/>
    </source>
</evidence>
<keyword evidence="5" id="KW-1185">Reference proteome</keyword>
<dbReference type="RefSeq" id="WP_132952900.1">
    <property type="nucleotide sequence ID" value="NZ_CALJUB010000130.1"/>
</dbReference>
<reference evidence="4" key="3">
    <citation type="journal article" date="2022" name="Res Sq">
        <title>Evolution of multicellular longitudinally dividing oral cavity symbionts (Neisseriaceae).</title>
        <authorList>
            <person name="Nyongesa S."/>
            <person name="Weber P."/>
            <person name="Bernet E."/>
            <person name="Pullido F."/>
            <person name="Nieckarz M."/>
            <person name="Delaby M."/>
            <person name="Nieves C."/>
            <person name="Viehboeck T."/>
            <person name="Krause N."/>
            <person name="Rivera-Millot A."/>
            <person name="Nakamura A."/>
            <person name="Vischer N."/>
            <person name="VanNieuwenhze M."/>
            <person name="Brun Y."/>
            <person name="Cava F."/>
            <person name="Bulgheresi S."/>
            <person name="Veyrier F."/>
        </authorList>
    </citation>
    <scope>NUCLEOTIDE SEQUENCE</scope>
    <source>
        <strain evidence="4">1258/02</strain>
    </source>
</reference>
<reference evidence="4" key="2">
    <citation type="submission" date="2021-12" db="EMBL/GenBank/DDBJ databases">
        <authorList>
            <person name="Veyrier F.J."/>
        </authorList>
    </citation>
    <scope>NUCLEOTIDE SEQUENCE</scope>
    <source>
        <strain evidence="4">1258/02</strain>
    </source>
</reference>
<reference evidence="3 5" key="1">
    <citation type="submission" date="2019-03" db="EMBL/GenBank/DDBJ databases">
        <title>Genomic Encyclopedia of Type Strains, Phase IV (KMG-IV): sequencing the most valuable type-strain genomes for metagenomic binning, comparative biology and taxonomic classification.</title>
        <authorList>
            <person name="Goeker M."/>
        </authorList>
    </citation>
    <scope>NUCLEOTIDE SEQUENCE [LARGE SCALE GENOMIC DNA]</scope>
    <source>
        <strain evidence="3 5">DSM 17474</strain>
    </source>
</reference>
<name>A0AAE9GU50_9NEIS</name>